<gene>
    <name evidence="4" type="ORF">CUNI_LOCUS3064</name>
</gene>
<dbReference type="PROSITE" id="PS51352">
    <property type="entry name" value="THIOREDOXIN_2"/>
    <property type="match status" value="1"/>
</dbReference>
<evidence type="ECO:0000259" key="3">
    <source>
        <dbReference type="PROSITE" id="PS51352"/>
    </source>
</evidence>
<dbReference type="InterPro" id="IPR013766">
    <property type="entry name" value="Thioredoxin_domain"/>
</dbReference>
<organism evidence="4 5">
    <name type="scientific">Candidula unifasciata</name>
    <dbReference type="NCBI Taxonomy" id="100452"/>
    <lineage>
        <taxon>Eukaryota</taxon>
        <taxon>Metazoa</taxon>
        <taxon>Spiralia</taxon>
        <taxon>Lophotrochozoa</taxon>
        <taxon>Mollusca</taxon>
        <taxon>Gastropoda</taxon>
        <taxon>Heterobranchia</taxon>
        <taxon>Euthyneura</taxon>
        <taxon>Panpulmonata</taxon>
        <taxon>Eupulmonata</taxon>
        <taxon>Stylommatophora</taxon>
        <taxon>Helicina</taxon>
        <taxon>Helicoidea</taxon>
        <taxon>Geomitridae</taxon>
        <taxon>Candidula</taxon>
    </lineage>
</organism>
<comment type="caution">
    <text evidence="4">The sequence shown here is derived from an EMBL/GenBank/DDBJ whole genome shotgun (WGS) entry which is preliminary data.</text>
</comment>
<keyword evidence="5" id="KW-1185">Reference proteome</keyword>
<evidence type="ECO:0000313" key="5">
    <source>
        <dbReference type="Proteomes" id="UP000678393"/>
    </source>
</evidence>
<dbReference type="Pfam" id="PF13899">
    <property type="entry name" value="Thioredoxin_7"/>
    <property type="match status" value="1"/>
</dbReference>
<dbReference type="PANTHER" id="PTHR15337">
    <property type="entry name" value="ANTERIOR GRADIENT PROTEIN-RELATED"/>
    <property type="match status" value="1"/>
</dbReference>
<dbReference type="AlphaFoldDB" id="A0A8S3YT60"/>
<accession>A0A8S3YT60</accession>
<keyword evidence="1 2" id="KW-0732">Signal</keyword>
<evidence type="ECO:0000313" key="4">
    <source>
        <dbReference type="EMBL" id="CAG5117506.1"/>
    </source>
</evidence>
<dbReference type="PANTHER" id="PTHR15337:SF11">
    <property type="entry name" value="THIOREDOXIN DOMAIN-CONTAINING PROTEIN"/>
    <property type="match status" value="1"/>
</dbReference>
<feature type="signal peptide" evidence="2">
    <location>
        <begin position="1"/>
        <end position="19"/>
    </location>
</feature>
<evidence type="ECO:0000256" key="2">
    <source>
        <dbReference type="SAM" id="SignalP"/>
    </source>
</evidence>
<dbReference type="Gene3D" id="3.40.30.10">
    <property type="entry name" value="Glutaredoxin"/>
    <property type="match status" value="1"/>
</dbReference>
<protein>
    <recommendedName>
        <fullName evidence="3">Thioredoxin domain-containing protein</fullName>
    </recommendedName>
</protein>
<dbReference type="GO" id="GO:0005783">
    <property type="term" value="C:endoplasmic reticulum"/>
    <property type="evidence" value="ECO:0007669"/>
    <property type="project" value="TreeGrafter"/>
</dbReference>
<dbReference type="SUPFAM" id="SSF52833">
    <property type="entry name" value="Thioredoxin-like"/>
    <property type="match status" value="1"/>
</dbReference>
<feature type="domain" description="Thioredoxin" evidence="3">
    <location>
        <begin position="1"/>
        <end position="153"/>
    </location>
</feature>
<feature type="chain" id="PRO_5035945608" description="Thioredoxin domain-containing protein" evidence="2">
    <location>
        <begin position="20"/>
        <end position="158"/>
    </location>
</feature>
<evidence type="ECO:0000256" key="1">
    <source>
        <dbReference type="ARBA" id="ARBA00022729"/>
    </source>
</evidence>
<proteinExistence type="predicted"/>
<dbReference type="InterPro" id="IPR051099">
    <property type="entry name" value="AGR/TXD"/>
</dbReference>
<sequence length="158" mass="18084">MASSLFSLATSAIFGTISAAADHVKGWTKNIHWVSLKEGQRMAREQKRPAMIVFHKPWCRACKALRPRFANNREIELLANDFIMISVEDDEVPRSSELSPDGSYIPRILFLDPEGNVLSHVYNQQGNKQYKYYYPETASIVESMKQVLKQATVRHLKK</sequence>
<dbReference type="InterPro" id="IPR036249">
    <property type="entry name" value="Thioredoxin-like_sf"/>
</dbReference>
<dbReference type="EMBL" id="CAJHNH020000415">
    <property type="protein sequence ID" value="CAG5117506.1"/>
    <property type="molecule type" value="Genomic_DNA"/>
</dbReference>
<name>A0A8S3YT60_9EUPU</name>
<reference evidence="4" key="1">
    <citation type="submission" date="2021-04" db="EMBL/GenBank/DDBJ databases">
        <authorList>
            <consortium name="Molecular Ecology Group"/>
        </authorList>
    </citation>
    <scope>NUCLEOTIDE SEQUENCE</scope>
</reference>
<dbReference type="OrthoDB" id="262308at2759"/>
<dbReference type="Proteomes" id="UP000678393">
    <property type="component" value="Unassembled WGS sequence"/>
</dbReference>